<evidence type="ECO:0000256" key="7">
    <source>
        <dbReference type="SAM" id="MobiDB-lite"/>
    </source>
</evidence>
<gene>
    <name evidence="9" type="ORF">BRENAR_LOCUS3152</name>
</gene>
<feature type="transmembrane region" description="Helical" evidence="8">
    <location>
        <begin position="459"/>
        <end position="479"/>
    </location>
</feature>
<dbReference type="AlphaFoldDB" id="A0A448YNE7"/>
<keyword evidence="6 8" id="KW-0472">Membrane</keyword>
<dbReference type="GO" id="GO:0042907">
    <property type="term" value="F:xanthine transmembrane transporter activity"/>
    <property type="evidence" value="ECO:0007669"/>
    <property type="project" value="TreeGrafter"/>
</dbReference>
<evidence type="ECO:0000256" key="2">
    <source>
        <dbReference type="ARBA" id="ARBA00008821"/>
    </source>
</evidence>
<feature type="transmembrane region" description="Helical" evidence="8">
    <location>
        <begin position="530"/>
        <end position="552"/>
    </location>
</feature>
<evidence type="ECO:0000256" key="4">
    <source>
        <dbReference type="ARBA" id="ARBA00022692"/>
    </source>
</evidence>
<feature type="transmembrane region" description="Helical" evidence="8">
    <location>
        <begin position="491"/>
        <end position="510"/>
    </location>
</feature>
<feature type="transmembrane region" description="Helical" evidence="8">
    <location>
        <begin position="156"/>
        <end position="176"/>
    </location>
</feature>
<evidence type="ECO:0000256" key="5">
    <source>
        <dbReference type="ARBA" id="ARBA00022989"/>
    </source>
</evidence>
<keyword evidence="4 8" id="KW-0812">Transmembrane</keyword>
<feature type="transmembrane region" description="Helical" evidence="8">
    <location>
        <begin position="432"/>
        <end position="453"/>
    </location>
</feature>
<feature type="transmembrane region" description="Helical" evidence="8">
    <location>
        <begin position="204"/>
        <end position="224"/>
    </location>
</feature>
<feature type="transmembrane region" description="Helical" evidence="8">
    <location>
        <begin position="305"/>
        <end position="325"/>
    </location>
</feature>
<name>A0A448YNE7_BRENA</name>
<evidence type="ECO:0000256" key="6">
    <source>
        <dbReference type="ARBA" id="ARBA00023136"/>
    </source>
</evidence>
<feature type="transmembrane region" description="Helical" evidence="8">
    <location>
        <begin position="236"/>
        <end position="254"/>
    </location>
</feature>
<dbReference type="Proteomes" id="UP000290900">
    <property type="component" value="Unassembled WGS sequence"/>
</dbReference>
<feature type="transmembrane region" description="Helical" evidence="8">
    <location>
        <begin position="274"/>
        <end position="293"/>
    </location>
</feature>
<keyword evidence="3" id="KW-0813">Transport</keyword>
<dbReference type="GO" id="GO:0005886">
    <property type="term" value="C:plasma membrane"/>
    <property type="evidence" value="ECO:0007669"/>
    <property type="project" value="TreeGrafter"/>
</dbReference>
<dbReference type="PANTHER" id="PTHR42810">
    <property type="entry name" value="PURINE PERMEASE C1399.01C-RELATED"/>
    <property type="match status" value="1"/>
</dbReference>
<accession>A0A448YNE7</accession>
<reference evidence="9 10" key="1">
    <citation type="submission" date="2018-12" db="EMBL/GenBank/DDBJ databases">
        <authorList>
            <person name="Tiukova I."/>
            <person name="Dainat J."/>
        </authorList>
    </citation>
    <scope>NUCLEOTIDE SEQUENCE [LARGE SCALE GENOMIC DNA]</scope>
</reference>
<organism evidence="9 10">
    <name type="scientific">Brettanomyces naardenensis</name>
    <name type="common">Yeast</name>
    <dbReference type="NCBI Taxonomy" id="13370"/>
    <lineage>
        <taxon>Eukaryota</taxon>
        <taxon>Fungi</taxon>
        <taxon>Dikarya</taxon>
        <taxon>Ascomycota</taxon>
        <taxon>Saccharomycotina</taxon>
        <taxon>Pichiomycetes</taxon>
        <taxon>Pichiales</taxon>
        <taxon>Pichiaceae</taxon>
        <taxon>Brettanomyces</taxon>
    </lineage>
</organism>
<dbReference type="STRING" id="13370.A0A448YNE7"/>
<dbReference type="EMBL" id="CAACVR010000023">
    <property type="protein sequence ID" value="VEU22421.1"/>
    <property type="molecule type" value="Genomic_DNA"/>
</dbReference>
<evidence type="ECO:0000256" key="8">
    <source>
        <dbReference type="SAM" id="Phobius"/>
    </source>
</evidence>
<evidence type="ECO:0000313" key="10">
    <source>
        <dbReference type="Proteomes" id="UP000290900"/>
    </source>
</evidence>
<dbReference type="OrthoDB" id="1641903at2759"/>
<comment type="subcellular location">
    <subcellularLocation>
        <location evidence="1">Membrane</location>
        <topology evidence="1">Multi-pass membrane protein</topology>
    </subcellularLocation>
</comment>
<feature type="compositionally biased region" description="Basic and acidic residues" evidence="7">
    <location>
        <begin position="581"/>
        <end position="594"/>
    </location>
</feature>
<dbReference type="GO" id="GO:0000324">
    <property type="term" value="C:fungal-type vacuole"/>
    <property type="evidence" value="ECO:0007669"/>
    <property type="project" value="TreeGrafter"/>
</dbReference>
<protein>
    <submittedName>
        <fullName evidence="9">DEKNAAC103671</fullName>
    </submittedName>
</protein>
<feature type="region of interest" description="Disordered" evidence="7">
    <location>
        <begin position="567"/>
        <end position="594"/>
    </location>
</feature>
<proteinExistence type="inferred from homology"/>
<dbReference type="NCBIfam" id="TIGR00801">
    <property type="entry name" value="ncs2"/>
    <property type="match status" value="1"/>
</dbReference>
<feature type="transmembrane region" description="Helical" evidence="8">
    <location>
        <begin position="345"/>
        <end position="364"/>
    </location>
</feature>
<dbReference type="InterPro" id="IPR006042">
    <property type="entry name" value="Xan_ur_permease"/>
</dbReference>
<sequence length="594" mass="64057">MEAIRSIREDLVSVTSIDPEVQADLDAHPEEKELFATRVTKNLRHLGKKLTTKEGWFGKYDYAYLFVPAVPFLNRKPKTQPFFALHDEMPIFLGMLLGLQHALSMLAGLCTPPIIISGFANLSTIQEQYLVSVSLMVSGFLSAIQITRFHIPKTPYFLGTGLISVVGTSFATITIVTKGFPQMYKTGFCPSDADGNPLPCPDGYGAVLATSAVCGILEVVLSFMPPAILQKIFPPLVTGPVVLLIGVSLVQSSFQDLAGGSGCVTSNVCAKGLPWGSAQFVGLGFLVFVTIIFCEKWGSPIMKSCAVICGLLVGCIVGAACGYFTSESIDMAPAATFVWVHTFKLRIYAPMVLPFLACYIVLMMEAIGDITASSDVSRLEISGPLYESRVQGGVLADGCNGILAALMTLPPMSTFAQNNGVIAITKCAARTVGYWCCFFLVVMGVFSKFAAALVSIPSAILGGMTSFLFTSVSVSGLKIISSIPFTRRDRFVLTCSLMFGLGATLVGDWFEHVFTYTGDNKSLEGFMNAIVLVMETGFALAGFIGVILNLFIPQELDEDDEADHMIEEQIVETSSIQGSSENEKKDSEKKYEQV</sequence>
<dbReference type="Pfam" id="PF00860">
    <property type="entry name" value="Xan_ur_permease"/>
    <property type="match status" value="1"/>
</dbReference>
<dbReference type="InParanoid" id="A0A448YNE7"/>
<evidence type="ECO:0000256" key="3">
    <source>
        <dbReference type="ARBA" id="ARBA00022448"/>
    </source>
</evidence>
<comment type="similarity">
    <text evidence="2">Belongs to the nucleobase:cation symporter-2 (NCS2) (TC 2.A.40) family.</text>
</comment>
<dbReference type="InterPro" id="IPR006043">
    <property type="entry name" value="NCS2"/>
</dbReference>
<evidence type="ECO:0000256" key="1">
    <source>
        <dbReference type="ARBA" id="ARBA00004141"/>
    </source>
</evidence>
<keyword evidence="5 8" id="KW-1133">Transmembrane helix</keyword>
<keyword evidence="10" id="KW-1185">Reference proteome</keyword>
<dbReference type="PANTHER" id="PTHR42810:SF2">
    <property type="entry name" value="PURINE PERMEASE C1399.01C-RELATED"/>
    <property type="match status" value="1"/>
</dbReference>
<evidence type="ECO:0000313" key="9">
    <source>
        <dbReference type="EMBL" id="VEU22421.1"/>
    </source>
</evidence>